<keyword evidence="3" id="KW-1185">Reference proteome</keyword>
<protein>
    <submittedName>
        <fullName evidence="2">DNA, SC038</fullName>
    </submittedName>
</protein>
<gene>
    <name evidence="2" type="ORF">AO090038000003</name>
</gene>
<evidence type="ECO:0000313" key="2">
    <source>
        <dbReference type="EMBL" id="BAE63866.1"/>
    </source>
</evidence>
<dbReference type="Gene3D" id="3.30.420.10">
    <property type="entry name" value="Ribonuclease H-like superfamily/Ribonuclease H"/>
    <property type="match status" value="1"/>
</dbReference>
<dbReference type="EMBL" id="AP007169">
    <property type="protein sequence ID" value="BAE63866.1"/>
    <property type="molecule type" value="Genomic_DNA"/>
</dbReference>
<dbReference type="VEuPathDB" id="FungiDB:AO090038000003"/>
<accession>Q2U3J9</accession>
<dbReference type="Proteomes" id="UP000006564">
    <property type="component" value="Chromosome 6"/>
</dbReference>
<dbReference type="Pfam" id="PF13358">
    <property type="entry name" value="DDE_3"/>
    <property type="match status" value="1"/>
</dbReference>
<sequence>MTPRLAHFQLVMIRDMIDSRSLTTSQMADAAGCSKCSIITISSNRADLRDHYLHQLSDFDFRSYHLVFIDEPGCDKRAGFRRTRWSPRGVAPVQVSRFQRGQRHQILQVYCQDDILMSLTDASIFEVFIEQLLHHCGGWPGPKSVLIMDNASFHHTERIGELCSNAGVKLLYLPPPYLPDLNPIEESFAELKAFVPHNPPPH</sequence>
<dbReference type="GO" id="GO:0003676">
    <property type="term" value="F:nucleic acid binding"/>
    <property type="evidence" value="ECO:0007669"/>
    <property type="project" value="InterPro"/>
</dbReference>
<proteinExistence type="predicted"/>
<dbReference type="KEGG" id="aor:AO090038000003"/>
<dbReference type="InterPro" id="IPR036397">
    <property type="entry name" value="RNaseH_sf"/>
</dbReference>
<reference evidence="2 3" key="1">
    <citation type="journal article" date="2005" name="Nature">
        <title>Genome sequencing and analysis of Aspergillus oryzae.</title>
        <authorList>
            <person name="Machida M."/>
            <person name="Asai K."/>
            <person name="Sano M."/>
            <person name="Tanaka T."/>
            <person name="Kumagai T."/>
            <person name="Terai G."/>
            <person name="Kusumoto K."/>
            <person name="Arima T."/>
            <person name="Akita O."/>
            <person name="Kashiwagi Y."/>
            <person name="Abe K."/>
            <person name="Gomi K."/>
            <person name="Horiuchi H."/>
            <person name="Kitamoto K."/>
            <person name="Kobayashi T."/>
            <person name="Takeuchi M."/>
            <person name="Denning D.W."/>
            <person name="Galagan J.E."/>
            <person name="Nierman W.C."/>
            <person name="Yu J."/>
            <person name="Archer D.B."/>
            <person name="Bennett J.W."/>
            <person name="Bhatnagar D."/>
            <person name="Cleveland T.E."/>
            <person name="Fedorova N.D."/>
            <person name="Gotoh O."/>
            <person name="Horikawa H."/>
            <person name="Hosoyama A."/>
            <person name="Ichinomiya M."/>
            <person name="Igarashi R."/>
            <person name="Iwashita K."/>
            <person name="Juvvadi P.R."/>
            <person name="Kato M."/>
            <person name="Kato Y."/>
            <person name="Kin T."/>
            <person name="Kokubun A."/>
            <person name="Maeda H."/>
            <person name="Maeyama N."/>
            <person name="Maruyama J."/>
            <person name="Nagasaki H."/>
            <person name="Nakajima T."/>
            <person name="Oda K."/>
            <person name="Okada K."/>
            <person name="Paulsen I."/>
            <person name="Sakamoto K."/>
            <person name="Sawano T."/>
            <person name="Takahashi M."/>
            <person name="Takase K."/>
            <person name="Terabayashi Y."/>
            <person name="Wortman J."/>
            <person name="Yamada O."/>
            <person name="Yamagata Y."/>
            <person name="Anazawa H."/>
            <person name="Hata Y."/>
            <person name="Koide Y."/>
            <person name="Komori T."/>
            <person name="Koyama Y."/>
            <person name="Minetoki T."/>
            <person name="Suharnan S."/>
            <person name="Tanaka A."/>
            <person name="Isono K."/>
            <person name="Kuhara S."/>
            <person name="Ogasawara N."/>
            <person name="Kikuchi H."/>
        </authorList>
    </citation>
    <scope>NUCLEOTIDE SEQUENCE [LARGE SCALE GENOMIC DNA]</scope>
    <source>
        <strain evidence="3">ATCC 42149 / RIB 40</strain>
    </source>
</reference>
<dbReference type="OMA" id="ECERYIR"/>
<dbReference type="PANTHER" id="PTHR46564">
    <property type="entry name" value="TRANSPOSASE"/>
    <property type="match status" value="1"/>
</dbReference>
<name>Q2U3J9_ASPOR</name>
<evidence type="ECO:0000259" key="1">
    <source>
        <dbReference type="Pfam" id="PF13358"/>
    </source>
</evidence>
<dbReference type="InterPro" id="IPR038717">
    <property type="entry name" value="Tc1-like_DDE_dom"/>
</dbReference>
<organism evidence="2 3">
    <name type="scientific">Aspergillus oryzae (strain ATCC 42149 / RIB 40)</name>
    <name type="common">Yellow koji mold</name>
    <dbReference type="NCBI Taxonomy" id="510516"/>
    <lineage>
        <taxon>Eukaryota</taxon>
        <taxon>Fungi</taxon>
        <taxon>Dikarya</taxon>
        <taxon>Ascomycota</taxon>
        <taxon>Pezizomycotina</taxon>
        <taxon>Eurotiomycetes</taxon>
        <taxon>Eurotiomycetidae</taxon>
        <taxon>Eurotiales</taxon>
        <taxon>Aspergillaceae</taxon>
        <taxon>Aspergillus</taxon>
        <taxon>Aspergillus subgen. Circumdati</taxon>
    </lineage>
</organism>
<dbReference type="GeneID" id="5997094"/>
<dbReference type="HOGENOM" id="CLU_056788_1_1_1"/>
<dbReference type="AlphaFoldDB" id="Q2U3J9"/>
<dbReference type="RefSeq" id="XP_023092957.1">
    <property type="nucleotide sequence ID" value="XM_023238484.1"/>
</dbReference>
<dbReference type="EMBL" id="BA000054">
    <property type="protein sequence ID" value="BAE63866.1"/>
    <property type="molecule type" value="Genomic_DNA"/>
</dbReference>
<feature type="domain" description="Tc1-like transposase DDE" evidence="1">
    <location>
        <begin position="65"/>
        <end position="193"/>
    </location>
</feature>
<dbReference type="PANTHER" id="PTHR46564:SF1">
    <property type="entry name" value="TRANSPOSASE"/>
    <property type="match status" value="1"/>
</dbReference>
<evidence type="ECO:0000313" key="3">
    <source>
        <dbReference type="Proteomes" id="UP000006564"/>
    </source>
</evidence>